<accession>A0A934RUD5</accession>
<gene>
    <name evidence="9" type="ORF">JIN87_00370</name>
</gene>
<protein>
    <submittedName>
        <fullName evidence="9">Sulfatase-like hydrolase/transferase</fullName>
    </submittedName>
</protein>
<evidence type="ECO:0000256" key="6">
    <source>
        <dbReference type="ARBA" id="ARBA00022837"/>
    </source>
</evidence>
<dbReference type="PANTHER" id="PTHR42693:SF42">
    <property type="entry name" value="ARYLSULFATASE G"/>
    <property type="match status" value="1"/>
</dbReference>
<keyword evidence="4 7" id="KW-0732">Signal</keyword>
<dbReference type="GO" id="GO:0046872">
    <property type="term" value="F:metal ion binding"/>
    <property type="evidence" value="ECO:0007669"/>
    <property type="project" value="UniProtKB-KW"/>
</dbReference>
<keyword evidence="3" id="KW-0479">Metal-binding</keyword>
<dbReference type="InterPro" id="IPR017850">
    <property type="entry name" value="Alkaline_phosphatase_core_sf"/>
</dbReference>
<evidence type="ECO:0000256" key="1">
    <source>
        <dbReference type="ARBA" id="ARBA00001913"/>
    </source>
</evidence>
<dbReference type="GO" id="GO:0004065">
    <property type="term" value="F:arylsulfatase activity"/>
    <property type="evidence" value="ECO:0007669"/>
    <property type="project" value="TreeGrafter"/>
</dbReference>
<feature type="signal peptide" evidence="7">
    <location>
        <begin position="1"/>
        <end position="20"/>
    </location>
</feature>
<dbReference type="RefSeq" id="WP_200353509.1">
    <property type="nucleotide sequence ID" value="NZ_JAENIL010000001.1"/>
</dbReference>
<keyword evidence="5 9" id="KW-0378">Hydrolase</keyword>
<dbReference type="InterPro" id="IPR050738">
    <property type="entry name" value="Sulfatase"/>
</dbReference>
<evidence type="ECO:0000256" key="3">
    <source>
        <dbReference type="ARBA" id="ARBA00022723"/>
    </source>
</evidence>
<name>A0A934RUD5_9BACT</name>
<dbReference type="SUPFAM" id="SSF53649">
    <property type="entry name" value="Alkaline phosphatase-like"/>
    <property type="match status" value="1"/>
</dbReference>
<comment type="similarity">
    <text evidence="2">Belongs to the sulfatase family.</text>
</comment>
<keyword evidence="6" id="KW-0106">Calcium</keyword>
<evidence type="ECO:0000256" key="7">
    <source>
        <dbReference type="SAM" id="SignalP"/>
    </source>
</evidence>
<organism evidence="9 10">
    <name type="scientific">Pelagicoccus mobilis</name>
    <dbReference type="NCBI Taxonomy" id="415221"/>
    <lineage>
        <taxon>Bacteria</taxon>
        <taxon>Pseudomonadati</taxon>
        <taxon>Verrucomicrobiota</taxon>
        <taxon>Opitutia</taxon>
        <taxon>Puniceicoccales</taxon>
        <taxon>Pelagicoccaceae</taxon>
        <taxon>Pelagicoccus</taxon>
    </lineage>
</organism>
<evidence type="ECO:0000313" key="10">
    <source>
        <dbReference type="Proteomes" id="UP000617628"/>
    </source>
</evidence>
<dbReference type="EMBL" id="JAENIL010000001">
    <property type="protein sequence ID" value="MBK1875294.1"/>
    <property type="molecule type" value="Genomic_DNA"/>
</dbReference>
<dbReference type="CDD" id="cd16155">
    <property type="entry name" value="sulfatase_like"/>
    <property type="match status" value="1"/>
</dbReference>
<dbReference type="InterPro" id="IPR000917">
    <property type="entry name" value="Sulfatase_N"/>
</dbReference>
<feature type="chain" id="PRO_5037297424" evidence="7">
    <location>
        <begin position="21"/>
        <end position="514"/>
    </location>
</feature>
<feature type="domain" description="Sulfatase N-terminal" evidence="8">
    <location>
        <begin position="26"/>
        <end position="389"/>
    </location>
</feature>
<dbReference type="Proteomes" id="UP000617628">
    <property type="component" value="Unassembled WGS sequence"/>
</dbReference>
<sequence>MRILLSLLFTLYTSHSTLFAASTAKPNVVIIYTDDHRYSGVHALGGEAVQTPHMDALSEEGVTFHNAYLMGSFSGATCIPSRATLLTGKSTFELHQPGKTIPPNHTTIGEAFQKAGYQTHIVGKWHQDYQSLARSFDSGDTLMGLSAYLVDHYRMPLWDWNISGNYPKKDAYLLEYDKKGKVVRRSLNEKDKRGPTGTETLGPHTSEIFADNAINYISKQKRAKDPFFMYLAFHAPHDPRQAPAKYKAMYPESEIELPPSYARIHPFDNGHIVLRDEELAPWPRTPEIARKELSDYYAIITHLDTQIGRVIKSLKESGQYENTLVVLCGDSGLAVGNHGLLGKQNVYDEDGLHVPLIFAGGVIENKGDNSDALCYTHDIFPTICDMVGIETPGSVSGHSFARILKGKSSIHRKHTYHAYMQYQRAFRKGDYKLIEYVKAPGENKQDGPHIRGSRVTQLFNYKTDPWETVNLAYFPEYEELIEEMRSQMKAEAKRLGDNKGALINYDFDFWESYK</sequence>
<evidence type="ECO:0000256" key="5">
    <source>
        <dbReference type="ARBA" id="ARBA00022801"/>
    </source>
</evidence>
<dbReference type="Gene3D" id="3.40.720.10">
    <property type="entry name" value="Alkaline Phosphatase, subunit A"/>
    <property type="match status" value="1"/>
</dbReference>
<dbReference type="Pfam" id="PF00884">
    <property type="entry name" value="Sulfatase"/>
    <property type="match status" value="1"/>
</dbReference>
<evidence type="ECO:0000256" key="4">
    <source>
        <dbReference type="ARBA" id="ARBA00022729"/>
    </source>
</evidence>
<dbReference type="PROSITE" id="PS00149">
    <property type="entry name" value="SULFATASE_2"/>
    <property type="match status" value="1"/>
</dbReference>
<evidence type="ECO:0000256" key="2">
    <source>
        <dbReference type="ARBA" id="ARBA00008779"/>
    </source>
</evidence>
<keyword evidence="10" id="KW-1185">Reference proteome</keyword>
<evidence type="ECO:0000259" key="8">
    <source>
        <dbReference type="Pfam" id="PF00884"/>
    </source>
</evidence>
<evidence type="ECO:0000313" key="9">
    <source>
        <dbReference type="EMBL" id="MBK1875294.1"/>
    </source>
</evidence>
<comment type="cofactor">
    <cofactor evidence="1">
        <name>Ca(2+)</name>
        <dbReference type="ChEBI" id="CHEBI:29108"/>
    </cofactor>
</comment>
<proteinExistence type="inferred from homology"/>
<dbReference type="AlphaFoldDB" id="A0A934RUD5"/>
<dbReference type="InterPro" id="IPR024607">
    <property type="entry name" value="Sulfatase_CS"/>
</dbReference>
<comment type="caution">
    <text evidence="9">The sequence shown here is derived from an EMBL/GenBank/DDBJ whole genome shotgun (WGS) entry which is preliminary data.</text>
</comment>
<dbReference type="PANTHER" id="PTHR42693">
    <property type="entry name" value="ARYLSULFATASE FAMILY MEMBER"/>
    <property type="match status" value="1"/>
</dbReference>
<reference evidence="9" key="1">
    <citation type="submission" date="2021-01" db="EMBL/GenBank/DDBJ databases">
        <title>Modified the classification status of verrucomicrobia.</title>
        <authorList>
            <person name="Feng X."/>
        </authorList>
    </citation>
    <scope>NUCLEOTIDE SEQUENCE</scope>
    <source>
        <strain evidence="9">KCTC 13126</strain>
    </source>
</reference>